<organism evidence="3 4">
    <name type="scientific">Actinomadura craniellae</name>
    <dbReference type="NCBI Taxonomy" id="2231787"/>
    <lineage>
        <taxon>Bacteria</taxon>
        <taxon>Bacillati</taxon>
        <taxon>Actinomycetota</taxon>
        <taxon>Actinomycetes</taxon>
        <taxon>Streptosporangiales</taxon>
        <taxon>Thermomonosporaceae</taxon>
        <taxon>Actinomadura</taxon>
    </lineage>
</organism>
<dbReference type="EMBL" id="QLYX01000001">
    <property type="protein sequence ID" value="RAY17115.1"/>
    <property type="molecule type" value="Genomic_DNA"/>
</dbReference>
<keyword evidence="4" id="KW-1185">Reference proteome</keyword>
<reference evidence="3 4" key="1">
    <citation type="submission" date="2018-06" db="EMBL/GenBank/DDBJ databases">
        <title>Actinomadura craniellae sp. nov. isolated from marine sponge Craniella sp.</title>
        <authorList>
            <person name="Li L."/>
            <person name="Xu Q.H."/>
            <person name="Lin H.W."/>
            <person name="Lu Y.H."/>
        </authorList>
    </citation>
    <scope>NUCLEOTIDE SEQUENCE [LARGE SCALE GENOMIC DNA]</scope>
    <source>
        <strain evidence="3 4">LHW63021</strain>
    </source>
</reference>
<dbReference type="GO" id="GO:0003700">
    <property type="term" value="F:DNA-binding transcription factor activity"/>
    <property type="evidence" value="ECO:0007669"/>
    <property type="project" value="TreeGrafter"/>
</dbReference>
<protein>
    <submittedName>
        <fullName evidence="3">Transcriptional regulator</fullName>
    </submittedName>
</protein>
<dbReference type="PANTHER" id="PTHR46797">
    <property type="entry name" value="HTH-TYPE TRANSCRIPTIONAL REGULATOR"/>
    <property type="match status" value="1"/>
</dbReference>
<dbReference type="GO" id="GO:0005829">
    <property type="term" value="C:cytosol"/>
    <property type="evidence" value="ECO:0007669"/>
    <property type="project" value="TreeGrafter"/>
</dbReference>
<sequence>MANLGERLRAVRKRRGLTQRELAMLSGISLSLVRKLEQGEREDTRLETLRRLATALRVPTSDLIVRGDSVDETAPAGLWSPVRAALKGLPADGADEAPTIAGVAGVLSSAMPLFSGDQYAELSRVLPGLLRDADALGAEGRPVRSRVLHHTGWLLTQTRQFDSAELALRRALDEAPDRLDGAAVVNTWCWLRMRQGDLRGTIELASRWADDVEPRMSRATMAELSAWGWLLVRLSTAAVRDNQPGEAEDAIRLARTAAVAMGGEYSPAGDFLRAFGPLTVAMKRAENAMVEDRPDRVIDMAEKIPARDLRPTSNNRNRHLLDVAAARVQLRQYPHAFELLQNIRHDAPEWIVNQRYARDILGQIIGRRRTLTPDMRDLADFIHLAL</sequence>
<dbReference type="CDD" id="cd00093">
    <property type="entry name" value="HTH_XRE"/>
    <property type="match status" value="1"/>
</dbReference>
<evidence type="ECO:0000259" key="2">
    <source>
        <dbReference type="PROSITE" id="PS50943"/>
    </source>
</evidence>
<dbReference type="RefSeq" id="WP_111863170.1">
    <property type="nucleotide sequence ID" value="NZ_QLYX01000001.1"/>
</dbReference>
<dbReference type="AlphaFoldDB" id="A0A365HDD0"/>
<dbReference type="SUPFAM" id="SSF48452">
    <property type="entry name" value="TPR-like"/>
    <property type="match status" value="1"/>
</dbReference>
<comment type="caution">
    <text evidence="3">The sequence shown here is derived from an EMBL/GenBank/DDBJ whole genome shotgun (WGS) entry which is preliminary data.</text>
</comment>
<dbReference type="InterPro" id="IPR011990">
    <property type="entry name" value="TPR-like_helical_dom_sf"/>
</dbReference>
<evidence type="ECO:0000313" key="4">
    <source>
        <dbReference type="Proteomes" id="UP000251891"/>
    </source>
</evidence>
<evidence type="ECO:0000256" key="1">
    <source>
        <dbReference type="ARBA" id="ARBA00023125"/>
    </source>
</evidence>
<gene>
    <name evidence="3" type="ORF">DPM19_02860</name>
</gene>
<dbReference type="InterPro" id="IPR001387">
    <property type="entry name" value="Cro/C1-type_HTH"/>
</dbReference>
<dbReference type="Gene3D" id="1.10.260.40">
    <property type="entry name" value="lambda repressor-like DNA-binding domains"/>
    <property type="match status" value="1"/>
</dbReference>
<accession>A0A365HDD0</accession>
<name>A0A365HDD0_9ACTN</name>
<dbReference type="Gene3D" id="1.25.40.10">
    <property type="entry name" value="Tetratricopeptide repeat domain"/>
    <property type="match status" value="1"/>
</dbReference>
<dbReference type="InterPro" id="IPR010982">
    <property type="entry name" value="Lambda_DNA-bd_dom_sf"/>
</dbReference>
<feature type="domain" description="HTH cro/C1-type" evidence="2">
    <location>
        <begin position="8"/>
        <end position="63"/>
    </location>
</feature>
<dbReference type="GO" id="GO:0003677">
    <property type="term" value="F:DNA binding"/>
    <property type="evidence" value="ECO:0007669"/>
    <property type="project" value="UniProtKB-KW"/>
</dbReference>
<dbReference type="PANTHER" id="PTHR46797:SF1">
    <property type="entry name" value="METHYLPHOSPHONATE SYNTHASE"/>
    <property type="match status" value="1"/>
</dbReference>
<dbReference type="SUPFAM" id="SSF47413">
    <property type="entry name" value="lambda repressor-like DNA-binding domains"/>
    <property type="match status" value="1"/>
</dbReference>
<dbReference type="SMART" id="SM00530">
    <property type="entry name" value="HTH_XRE"/>
    <property type="match status" value="1"/>
</dbReference>
<evidence type="ECO:0000313" key="3">
    <source>
        <dbReference type="EMBL" id="RAY17115.1"/>
    </source>
</evidence>
<proteinExistence type="predicted"/>
<dbReference type="InterPro" id="IPR050807">
    <property type="entry name" value="TransReg_Diox_bact_type"/>
</dbReference>
<keyword evidence="1" id="KW-0238">DNA-binding</keyword>
<dbReference type="Pfam" id="PF01381">
    <property type="entry name" value="HTH_3"/>
    <property type="match status" value="1"/>
</dbReference>
<dbReference type="OrthoDB" id="3210663at2"/>
<dbReference type="Proteomes" id="UP000251891">
    <property type="component" value="Unassembled WGS sequence"/>
</dbReference>
<dbReference type="PROSITE" id="PS50943">
    <property type="entry name" value="HTH_CROC1"/>
    <property type="match status" value="1"/>
</dbReference>